<comment type="caution">
    <text evidence="1">The sequence shown here is derived from an EMBL/GenBank/DDBJ whole genome shotgun (WGS) entry which is preliminary data.</text>
</comment>
<dbReference type="PATRIC" id="fig|1339315.3.peg.2883"/>
<proteinExistence type="predicted"/>
<organism evidence="1 2">
    <name type="scientific">Bacteroides fragilis str. 3988T(B)14</name>
    <dbReference type="NCBI Taxonomy" id="1339315"/>
    <lineage>
        <taxon>Bacteria</taxon>
        <taxon>Pseudomonadati</taxon>
        <taxon>Bacteroidota</taxon>
        <taxon>Bacteroidia</taxon>
        <taxon>Bacteroidales</taxon>
        <taxon>Bacteroidaceae</taxon>
        <taxon>Bacteroides</taxon>
    </lineage>
</organism>
<protein>
    <submittedName>
        <fullName evidence="1">Putative transposase</fullName>
    </submittedName>
</protein>
<gene>
    <name evidence="1" type="ORF">M124_2168</name>
</gene>
<evidence type="ECO:0000313" key="2">
    <source>
        <dbReference type="Proteomes" id="UP000020529"/>
    </source>
</evidence>
<accession>A0A015SUW8</accession>
<evidence type="ECO:0000313" key="1">
    <source>
        <dbReference type="EMBL" id="EXY74072.1"/>
    </source>
</evidence>
<dbReference type="Proteomes" id="UP000020529">
    <property type="component" value="Unassembled WGS sequence"/>
</dbReference>
<name>A0A015SUW8_BACFG</name>
<dbReference type="RefSeq" id="WP_100717419.1">
    <property type="nucleotide sequence ID" value="NZ_JGCY01000323.1"/>
</dbReference>
<dbReference type="EMBL" id="JGCY01000323">
    <property type="protein sequence ID" value="EXY74072.1"/>
    <property type="molecule type" value="Genomic_DNA"/>
</dbReference>
<sequence length="60" mass="7145">MEELCKLDSSLRTLLLSEDRFLFCDETTEQVKVVNRSIGKMEYRKKYIWGIKNPDIKVAY</sequence>
<dbReference type="AlphaFoldDB" id="A0A015SUW8"/>
<reference evidence="1 2" key="1">
    <citation type="submission" date="2014-02" db="EMBL/GenBank/DDBJ databases">
        <authorList>
            <person name="Sears C."/>
            <person name="Carroll K."/>
            <person name="Sack B.R."/>
            <person name="Qadri F."/>
            <person name="Myers L.L."/>
            <person name="Chung G.-T."/>
            <person name="Escheverria P."/>
            <person name="Fraser C.M."/>
            <person name="Sadzewicz L."/>
            <person name="Shefchek K.A."/>
            <person name="Tallon L."/>
            <person name="Das S.P."/>
            <person name="Daugherty S."/>
            <person name="Mongodin E.F."/>
        </authorList>
    </citation>
    <scope>NUCLEOTIDE SEQUENCE [LARGE SCALE GENOMIC DNA]</scope>
    <source>
        <strain evidence="2">3988T(B)14</strain>
    </source>
</reference>